<feature type="domain" description="Integrase catalytic" evidence="1">
    <location>
        <begin position="1"/>
        <end position="59"/>
    </location>
</feature>
<dbReference type="InterPro" id="IPR001584">
    <property type="entry name" value="Integrase_cat-core"/>
</dbReference>
<dbReference type="InterPro" id="IPR012337">
    <property type="entry name" value="RNaseH-like_sf"/>
</dbReference>
<dbReference type="PROSITE" id="PS50994">
    <property type="entry name" value="INTEGRASE"/>
    <property type="match status" value="1"/>
</dbReference>
<dbReference type="GO" id="GO:0003676">
    <property type="term" value="F:nucleic acid binding"/>
    <property type="evidence" value="ECO:0007669"/>
    <property type="project" value="InterPro"/>
</dbReference>
<reference evidence="2" key="3">
    <citation type="submission" date="2022-06" db="UniProtKB">
        <authorList>
            <consortium name="EnsemblPlants"/>
        </authorList>
    </citation>
    <scope>IDENTIFICATION</scope>
</reference>
<evidence type="ECO:0000259" key="1">
    <source>
        <dbReference type="PROSITE" id="PS50994"/>
    </source>
</evidence>
<proteinExistence type="predicted"/>
<sequence length="85" mass="9749">QTDGQTERVNQCLEAYLRCAVHSCPGNWSKWLALAEYWYNTSFHSSLGKTPFEVIYGHLPREFGVTQVDTCTVPDLAAWLQERQV</sequence>
<reference evidence="2" key="2">
    <citation type="submission" date="2018-03" db="EMBL/GenBank/DDBJ databases">
        <title>The Triticum urartu genome reveals the dynamic nature of wheat genome evolution.</title>
        <authorList>
            <person name="Ling H."/>
            <person name="Ma B."/>
            <person name="Shi X."/>
            <person name="Liu H."/>
            <person name="Dong L."/>
            <person name="Sun H."/>
            <person name="Cao Y."/>
            <person name="Gao Q."/>
            <person name="Zheng S."/>
            <person name="Li Y."/>
            <person name="Yu Y."/>
            <person name="Du H."/>
            <person name="Qi M."/>
            <person name="Li Y."/>
            <person name="Yu H."/>
            <person name="Cui Y."/>
            <person name="Wang N."/>
            <person name="Chen C."/>
            <person name="Wu H."/>
            <person name="Zhao Y."/>
            <person name="Zhang J."/>
            <person name="Li Y."/>
            <person name="Zhou W."/>
            <person name="Zhang B."/>
            <person name="Hu W."/>
            <person name="Eijk M."/>
            <person name="Tang J."/>
            <person name="Witsenboer H."/>
            <person name="Zhao S."/>
            <person name="Li Z."/>
            <person name="Zhang A."/>
            <person name="Wang D."/>
            <person name="Liang C."/>
        </authorList>
    </citation>
    <scope>NUCLEOTIDE SEQUENCE [LARGE SCALE GENOMIC DNA]</scope>
    <source>
        <strain evidence="2">cv. G1812</strain>
    </source>
</reference>
<accession>A0A8R7P5F0</accession>
<dbReference type="SUPFAM" id="SSF53098">
    <property type="entry name" value="Ribonuclease H-like"/>
    <property type="match status" value="1"/>
</dbReference>
<name>A0A8R7P5F0_TRIUA</name>
<dbReference type="InterPro" id="IPR036397">
    <property type="entry name" value="RNaseH_sf"/>
</dbReference>
<evidence type="ECO:0000313" key="3">
    <source>
        <dbReference type="Proteomes" id="UP000015106"/>
    </source>
</evidence>
<dbReference type="Gramene" id="TuG1812G0100004055.01.T01">
    <property type="protein sequence ID" value="TuG1812G0100004055.01.T01.cds398818"/>
    <property type="gene ID" value="TuG1812G0100004055.01"/>
</dbReference>
<protein>
    <recommendedName>
        <fullName evidence="1">Integrase catalytic domain-containing protein</fullName>
    </recommendedName>
</protein>
<dbReference type="InterPro" id="IPR052160">
    <property type="entry name" value="Gypsy_RT_Integrase-like"/>
</dbReference>
<dbReference type="Proteomes" id="UP000015106">
    <property type="component" value="Chromosome 1"/>
</dbReference>
<dbReference type="GO" id="GO:0015074">
    <property type="term" value="P:DNA integration"/>
    <property type="evidence" value="ECO:0007669"/>
    <property type="project" value="InterPro"/>
</dbReference>
<evidence type="ECO:0000313" key="2">
    <source>
        <dbReference type="EnsemblPlants" id="TuG1812G0100004055.01.T01.cds398818"/>
    </source>
</evidence>
<dbReference type="AlphaFoldDB" id="A0A8R7P5F0"/>
<dbReference type="PANTHER" id="PTHR47266">
    <property type="entry name" value="ENDONUCLEASE-RELATED"/>
    <property type="match status" value="1"/>
</dbReference>
<dbReference type="EnsemblPlants" id="TuG1812G0100004055.01.T01">
    <property type="protein sequence ID" value="TuG1812G0100004055.01.T01.cds398818"/>
    <property type="gene ID" value="TuG1812G0100004055.01"/>
</dbReference>
<reference evidence="3" key="1">
    <citation type="journal article" date="2013" name="Nature">
        <title>Draft genome of the wheat A-genome progenitor Triticum urartu.</title>
        <authorList>
            <person name="Ling H.Q."/>
            <person name="Zhao S."/>
            <person name="Liu D."/>
            <person name="Wang J."/>
            <person name="Sun H."/>
            <person name="Zhang C."/>
            <person name="Fan H."/>
            <person name="Li D."/>
            <person name="Dong L."/>
            <person name="Tao Y."/>
            <person name="Gao C."/>
            <person name="Wu H."/>
            <person name="Li Y."/>
            <person name="Cui Y."/>
            <person name="Guo X."/>
            <person name="Zheng S."/>
            <person name="Wang B."/>
            <person name="Yu K."/>
            <person name="Liang Q."/>
            <person name="Yang W."/>
            <person name="Lou X."/>
            <person name="Chen J."/>
            <person name="Feng M."/>
            <person name="Jian J."/>
            <person name="Zhang X."/>
            <person name="Luo G."/>
            <person name="Jiang Y."/>
            <person name="Liu J."/>
            <person name="Wang Z."/>
            <person name="Sha Y."/>
            <person name="Zhang B."/>
            <person name="Wu H."/>
            <person name="Tang D."/>
            <person name="Shen Q."/>
            <person name="Xue P."/>
            <person name="Zou S."/>
            <person name="Wang X."/>
            <person name="Liu X."/>
            <person name="Wang F."/>
            <person name="Yang Y."/>
            <person name="An X."/>
            <person name="Dong Z."/>
            <person name="Zhang K."/>
            <person name="Zhang X."/>
            <person name="Luo M.C."/>
            <person name="Dvorak J."/>
            <person name="Tong Y."/>
            <person name="Wang J."/>
            <person name="Yang H."/>
            <person name="Li Z."/>
            <person name="Wang D."/>
            <person name="Zhang A."/>
            <person name="Wang J."/>
        </authorList>
    </citation>
    <scope>NUCLEOTIDE SEQUENCE</scope>
    <source>
        <strain evidence="3">cv. G1812</strain>
    </source>
</reference>
<keyword evidence="3" id="KW-1185">Reference proteome</keyword>
<dbReference type="Gene3D" id="3.30.420.10">
    <property type="entry name" value="Ribonuclease H-like superfamily/Ribonuclease H"/>
    <property type="match status" value="1"/>
</dbReference>
<organism evidence="2 3">
    <name type="scientific">Triticum urartu</name>
    <name type="common">Red wild einkorn</name>
    <name type="synonym">Crithodium urartu</name>
    <dbReference type="NCBI Taxonomy" id="4572"/>
    <lineage>
        <taxon>Eukaryota</taxon>
        <taxon>Viridiplantae</taxon>
        <taxon>Streptophyta</taxon>
        <taxon>Embryophyta</taxon>
        <taxon>Tracheophyta</taxon>
        <taxon>Spermatophyta</taxon>
        <taxon>Magnoliopsida</taxon>
        <taxon>Liliopsida</taxon>
        <taxon>Poales</taxon>
        <taxon>Poaceae</taxon>
        <taxon>BOP clade</taxon>
        <taxon>Pooideae</taxon>
        <taxon>Triticodae</taxon>
        <taxon>Triticeae</taxon>
        <taxon>Triticinae</taxon>
        <taxon>Triticum</taxon>
    </lineage>
</organism>